<feature type="compositionally biased region" description="Basic and acidic residues" evidence="4">
    <location>
        <begin position="151"/>
        <end position="161"/>
    </location>
</feature>
<evidence type="ECO:0000259" key="5">
    <source>
        <dbReference type="Pfam" id="PF15309"/>
    </source>
</evidence>
<dbReference type="GO" id="GO:0005829">
    <property type="term" value="C:cytosol"/>
    <property type="evidence" value="ECO:0007669"/>
    <property type="project" value="TreeGrafter"/>
</dbReference>
<dbReference type="InParanoid" id="A0A3B5Q3S7"/>
<dbReference type="AlphaFoldDB" id="A0A3B5Q3S7"/>
<accession>A0A3B5Q3S7</accession>
<evidence type="ECO:0000256" key="2">
    <source>
        <dbReference type="ARBA" id="ARBA00022490"/>
    </source>
</evidence>
<evidence type="ECO:0000256" key="4">
    <source>
        <dbReference type="SAM" id="MobiDB-lite"/>
    </source>
</evidence>
<keyword evidence="7" id="KW-1185">Reference proteome</keyword>
<dbReference type="PANTHER" id="PTHR21553:SF24">
    <property type="entry name" value="(E2-INDEPENDENT) E3 UBIQUITIN-CONJUGATING ENZYME FATS"/>
    <property type="match status" value="1"/>
</dbReference>
<sequence length="414" mass="46332">MRVSNIQLDPAVFMSNNPRQVRSPANSLSVGDPGVMKVQLVGCKTNCSKKDQKQGVTDSSGMKPFSSELSYRVCIRREMPLRSCSSAVFLDKSLCISFAELAAGTRGVQAPLHRSALTCQLGVQSLFGSTIDKKTAKTKEVYRKGNFNRCNGHEQRMDHRGSPLSKRRGLRTNQKAPACGANSKDDDSEKQSRSTSLGLSFREPSASNTKTAKQKGNANMAAFSALSNFRHMQHTFTYSPVSWSMSKQGERQKTEEEQEGGKSTEPQIISTCHHSSPLKNDSVGGILKTLNLKEALELFRPDFISRSQGRVRRLEQKARRRKALQDSNLALGLTEDQGKQKRHCTTPDPLSDNLFKPRERSISGREMQLRSRRIYNKLPEVTKKKEEEKKRAISQTNRLRAEVFKKVNGINVIL</sequence>
<feature type="compositionally biased region" description="Basic and acidic residues" evidence="4">
    <location>
        <begin position="248"/>
        <end position="262"/>
    </location>
</feature>
<dbReference type="Ensembl" id="ENSXMAT00000024313.1">
    <property type="protein sequence ID" value="ENSXMAP00000026498.1"/>
    <property type="gene ID" value="ENSXMAG00000023066.1"/>
</dbReference>
<name>A0A3B5Q3S7_XIPMA</name>
<dbReference type="Pfam" id="PF15309">
    <property type="entry name" value="ALMS_motif"/>
    <property type="match status" value="1"/>
</dbReference>
<reference evidence="6" key="4">
    <citation type="submission" date="2025-09" db="UniProtKB">
        <authorList>
            <consortium name="Ensembl"/>
        </authorList>
    </citation>
    <scope>IDENTIFICATION</scope>
    <source>
        <strain evidence="6">JP 163 A</strain>
    </source>
</reference>
<evidence type="ECO:0000256" key="1">
    <source>
        <dbReference type="ARBA" id="ARBA00004300"/>
    </source>
</evidence>
<dbReference type="GO" id="GO:0046599">
    <property type="term" value="P:regulation of centriole replication"/>
    <property type="evidence" value="ECO:0007669"/>
    <property type="project" value="TreeGrafter"/>
</dbReference>
<dbReference type="InterPro" id="IPR029299">
    <property type="entry name" value="ALMS_motif"/>
</dbReference>
<feature type="domain" description="ALMS motif" evidence="5">
    <location>
        <begin position="288"/>
        <end position="406"/>
    </location>
</feature>
<keyword evidence="3" id="KW-0206">Cytoskeleton</keyword>
<comment type="subcellular location">
    <subcellularLocation>
        <location evidence="1">Cytoplasm</location>
        <location evidence="1">Cytoskeleton</location>
        <location evidence="1">Microtubule organizing center</location>
        <location evidence="1">Centrosome</location>
    </subcellularLocation>
</comment>
<feature type="compositionally biased region" description="Polar residues" evidence="4">
    <location>
        <begin position="205"/>
        <end position="215"/>
    </location>
</feature>
<feature type="region of interest" description="Disordered" evidence="4">
    <location>
        <begin position="147"/>
        <end position="215"/>
    </location>
</feature>
<reference evidence="7" key="2">
    <citation type="journal article" date="2013" name="Nat. Genet.">
        <title>The genome of the platyfish, Xiphophorus maculatus, provides insights into evolutionary adaptation and several complex traits.</title>
        <authorList>
            <person name="Schartl M."/>
            <person name="Walter R.B."/>
            <person name="Shen Y."/>
            <person name="Garcia T."/>
            <person name="Catchen J."/>
            <person name="Amores A."/>
            <person name="Braasch I."/>
            <person name="Chalopin D."/>
            <person name="Volff J.N."/>
            <person name="Lesch K.P."/>
            <person name="Bisazza A."/>
            <person name="Minx P."/>
            <person name="Hillier L."/>
            <person name="Wilson R.K."/>
            <person name="Fuerstenberg S."/>
            <person name="Boore J."/>
            <person name="Searle S."/>
            <person name="Postlethwait J.H."/>
            <person name="Warren W.C."/>
        </authorList>
    </citation>
    <scope>NUCLEOTIDE SEQUENCE [LARGE SCALE GENOMIC DNA]</scope>
    <source>
        <strain evidence="7">JP 163 A</strain>
    </source>
</reference>
<dbReference type="GO" id="GO:0005813">
    <property type="term" value="C:centrosome"/>
    <property type="evidence" value="ECO:0007669"/>
    <property type="project" value="UniProtKB-SubCell"/>
</dbReference>
<evidence type="ECO:0000256" key="3">
    <source>
        <dbReference type="ARBA" id="ARBA00023212"/>
    </source>
</evidence>
<dbReference type="GeneTree" id="ENSGT00940000153123"/>
<evidence type="ECO:0000313" key="7">
    <source>
        <dbReference type="Proteomes" id="UP000002852"/>
    </source>
</evidence>
<protein>
    <submittedName>
        <fullName evidence="6">Chromosome 22 C10orf90 homolog</fullName>
    </submittedName>
</protein>
<proteinExistence type="predicted"/>
<keyword evidence="2" id="KW-0963">Cytoplasm</keyword>
<dbReference type="GO" id="GO:0005814">
    <property type="term" value="C:centriole"/>
    <property type="evidence" value="ECO:0007669"/>
    <property type="project" value="TreeGrafter"/>
</dbReference>
<reference evidence="7" key="1">
    <citation type="submission" date="2012-01" db="EMBL/GenBank/DDBJ databases">
        <authorList>
            <person name="Walter R."/>
            <person name="Schartl M."/>
            <person name="Warren W."/>
        </authorList>
    </citation>
    <scope>NUCLEOTIDE SEQUENCE [LARGE SCALE GENOMIC DNA]</scope>
    <source>
        <strain evidence="7">JP 163 A</strain>
    </source>
</reference>
<feature type="compositionally biased region" description="Basic and acidic residues" evidence="4">
    <location>
        <begin position="183"/>
        <end position="192"/>
    </location>
</feature>
<organism evidence="6 7">
    <name type="scientific">Xiphophorus maculatus</name>
    <name type="common">Southern platyfish</name>
    <name type="synonym">Platypoecilus maculatus</name>
    <dbReference type="NCBI Taxonomy" id="8083"/>
    <lineage>
        <taxon>Eukaryota</taxon>
        <taxon>Metazoa</taxon>
        <taxon>Chordata</taxon>
        <taxon>Craniata</taxon>
        <taxon>Vertebrata</taxon>
        <taxon>Euteleostomi</taxon>
        <taxon>Actinopterygii</taxon>
        <taxon>Neopterygii</taxon>
        <taxon>Teleostei</taxon>
        <taxon>Neoteleostei</taxon>
        <taxon>Acanthomorphata</taxon>
        <taxon>Ovalentaria</taxon>
        <taxon>Atherinomorphae</taxon>
        <taxon>Cyprinodontiformes</taxon>
        <taxon>Poeciliidae</taxon>
        <taxon>Poeciliinae</taxon>
        <taxon>Xiphophorus</taxon>
    </lineage>
</organism>
<evidence type="ECO:0000313" key="6">
    <source>
        <dbReference type="Ensembl" id="ENSXMAP00000026498.1"/>
    </source>
</evidence>
<reference evidence="6" key="3">
    <citation type="submission" date="2025-08" db="UniProtKB">
        <authorList>
            <consortium name="Ensembl"/>
        </authorList>
    </citation>
    <scope>IDENTIFICATION</scope>
    <source>
        <strain evidence="6">JP 163 A</strain>
    </source>
</reference>
<dbReference type="OMA" id="LEWFHTH"/>
<dbReference type="Proteomes" id="UP000002852">
    <property type="component" value="Unassembled WGS sequence"/>
</dbReference>
<dbReference type="GO" id="GO:0008017">
    <property type="term" value="F:microtubule binding"/>
    <property type="evidence" value="ECO:0007669"/>
    <property type="project" value="TreeGrafter"/>
</dbReference>
<feature type="region of interest" description="Disordered" evidence="4">
    <location>
        <begin position="242"/>
        <end position="267"/>
    </location>
</feature>
<dbReference type="PANTHER" id="PTHR21553">
    <property type="entry name" value="ALMS1-RELATED"/>
    <property type="match status" value="1"/>
</dbReference>